<dbReference type="InterPro" id="IPR008949">
    <property type="entry name" value="Isoprenoid_synthase_dom_sf"/>
</dbReference>
<dbReference type="Gene3D" id="1.10.600.10">
    <property type="entry name" value="Farnesyl Diphosphate Synthase"/>
    <property type="match status" value="1"/>
</dbReference>
<sequence>MDQSKTQSLPTIWDDFPRVKADLQEVLVAINESWQIGFTDIDHAIRSQLNAGKLVRPALTIIFSRLAKGNDAESHDSMIKLAASVELLHLATLIHDDVIDESKLRRGTSSIQAAFGKDTAVYAGDYLLTGMFSLITQADRPKLSSDVITALQAILYGELAQKQERYVIDDDFNGYLKRIKGKTGALFQLAAKFGIASGHEAVDEGLATTVDRFAGILGVTFQLLDDYLDFESISQEVQLGKPVGQDIRNGIYTAPVMFALEQPGYSPQIRSYLEKRDEISNDDMQKLHALIIEAGGMQSLSDLLADYQQQLNDLLNQLPSKELQDDLQQLAKLLMNRQN</sequence>
<dbReference type="EC" id="2.5.1.30" evidence="8"/>
<evidence type="ECO:0000256" key="4">
    <source>
        <dbReference type="ARBA" id="ARBA00022723"/>
    </source>
</evidence>
<evidence type="ECO:0000256" key="1">
    <source>
        <dbReference type="ARBA" id="ARBA00001946"/>
    </source>
</evidence>
<evidence type="ECO:0000313" key="9">
    <source>
        <dbReference type="Proteomes" id="UP001314241"/>
    </source>
</evidence>
<feature type="coiled-coil region" evidence="7">
    <location>
        <begin position="297"/>
        <end position="324"/>
    </location>
</feature>
<evidence type="ECO:0000256" key="6">
    <source>
        <dbReference type="RuleBase" id="RU004466"/>
    </source>
</evidence>
<dbReference type="Proteomes" id="UP001314241">
    <property type="component" value="Unassembled WGS sequence"/>
</dbReference>
<keyword evidence="4" id="KW-0479">Metal-binding</keyword>
<evidence type="ECO:0000256" key="7">
    <source>
        <dbReference type="SAM" id="Coils"/>
    </source>
</evidence>
<dbReference type="RefSeq" id="WP_349642260.1">
    <property type="nucleotide sequence ID" value="NZ_CAWVOH010000003.1"/>
</dbReference>
<dbReference type="EC" id="2.5.1.83" evidence="8"/>
<dbReference type="GO" id="GO:0036423">
    <property type="term" value="F:hexaprenyl-diphosphate synthase ((2E,6E)-farnesyl-diphosphate specific) activity"/>
    <property type="evidence" value="ECO:0007669"/>
    <property type="project" value="UniProtKB-EC"/>
</dbReference>
<protein>
    <submittedName>
        <fullName evidence="8">Geranylgeranyl pyrophosphate synthase (IspA)</fullName>
        <ecNumber evidence="8">2.5.1.30</ecNumber>
        <ecNumber evidence="8">2.5.1.83</ecNumber>
    </submittedName>
</protein>
<reference evidence="8 9" key="1">
    <citation type="submission" date="2024-01" db="EMBL/GenBank/DDBJ databases">
        <authorList>
            <person name="Botero Cardona J."/>
        </authorList>
    </citation>
    <scope>NUCLEOTIDE SEQUENCE [LARGE SCALE GENOMIC DNA]</scope>
    <source>
        <strain evidence="8 9">LMG 33000</strain>
    </source>
</reference>
<gene>
    <name evidence="8" type="ORF">R54876_GBNLAHCA_01286</name>
</gene>
<name>A0ABP0EUB5_9LACO</name>
<keyword evidence="3 6" id="KW-0808">Transferase</keyword>
<dbReference type="PROSITE" id="PS00723">
    <property type="entry name" value="POLYPRENYL_SYNTHASE_1"/>
    <property type="match status" value="1"/>
</dbReference>
<dbReference type="GO" id="GO:0000010">
    <property type="term" value="F:heptaprenyl diphosphate synthase activity"/>
    <property type="evidence" value="ECO:0007669"/>
    <property type="project" value="UniProtKB-EC"/>
</dbReference>
<dbReference type="EMBL" id="CAWVOH010000003">
    <property type="protein sequence ID" value="CAK8054711.1"/>
    <property type="molecule type" value="Genomic_DNA"/>
</dbReference>
<dbReference type="SFLD" id="SFLDS00005">
    <property type="entry name" value="Isoprenoid_Synthase_Type_I"/>
    <property type="match status" value="1"/>
</dbReference>
<organism evidence="8 9">
    <name type="scientific">Eupransor demetentiae</name>
    <dbReference type="NCBI Taxonomy" id="3109584"/>
    <lineage>
        <taxon>Bacteria</taxon>
        <taxon>Bacillati</taxon>
        <taxon>Bacillota</taxon>
        <taxon>Bacilli</taxon>
        <taxon>Lactobacillales</taxon>
        <taxon>Lactobacillaceae</taxon>
        <taxon>Eupransor</taxon>
    </lineage>
</organism>
<accession>A0ABP0EUB5</accession>
<dbReference type="InterPro" id="IPR033749">
    <property type="entry name" value="Polyprenyl_synt_CS"/>
</dbReference>
<evidence type="ECO:0000313" key="8">
    <source>
        <dbReference type="EMBL" id="CAK8054711.1"/>
    </source>
</evidence>
<dbReference type="Pfam" id="PF00348">
    <property type="entry name" value="polyprenyl_synt"/>
    <property type="match status" value="1"/>
</dbReference>
<comment type="similarity">
    <text evidence="2 6">Belongs to the FPP/GGPP synthase family.</text>
</comment>
<dbReference type="SUPFAM" id="SSF48576">
    <property type="entry name" value="Terpenoid synthases"/>
    <property type="match status" value="1"/>
</dbReference>
<evidence type="ECO:0000256" key="3">
    <source>
        <dbReference type="ARBA" id="ARBA00022679"/>
    </source>
</evidence>
<dbReference type="PANTHER" id="PTHR12001:SF69">
    <property type="entry name" value="ALL TRANS-POLYPRENYL-DIPHOSPHATE SYNTHASE PDSS1"/>
    <property type="match status" value="1"/>
</dbReference>
<dbReference type="CDD" id="cd00685">
    <property type="entry name" value="Trans_IPPS_HT"/>
    <property type="match status" value="1"/>
</dbReference>
<evidence type="ECO:0000256" key="5">
    <source>
        <dbReference type="ARBA" id="ARBA00022842"/>
    </source>
</evidence>
<comment type="caution">
    <text evidence="8">The sequence shown here is derived from an EMBL/GenBank/DDBJ whole genome shotgun (WGS) entry which is preliminary data.</text>
</comment>
<proteinExistence type="inferred from homology"/>
<keyword evidence="7" id="KW-0175">Coiled coil</keyword>
<keyword evidence="9" id="KW-1185">Reference proteome</keyword>
<dbReference type="PANTHER" id="PTHR12001">
    <property type="entry name" value="GERANYLGERANYL PYROPHOSPHATE SYNTHASE"/>
    <property type="match status" value="1"/>
</dbReference>
<dbReference type="PROSITE" id="PS00444">
    <property type="entry name" value="POLYPRENYL_SYNTHASE_2"/>
    <property type="match status" value="1"/>
</dbReference>
<evidence type="ECO:0000256" key="2">
    <source>
        <dbReference type="ARBA" id="ARBA00006706"/>
    </source>
</evidence>
<keyword evidence="5" id="KW-0460">Magnesium</keyword>
<comment type="cofactor">
    <cofactor evidence="1">
        <name>Mg(2+)</name>
        <dbReference type="ChEBI" id="CHEBI:18420"/>
    </cofactor>
</comment>
<dbReference type="InterPro" id="IPR000092">
    <property type="entry name" value="Polyprenyl_synt"/>
</dbReference>